<dbReference type="SMART" id="SM00256">
    <property type="entry name" value="FBOX"/>
    <property type="match status" value="1"/>
</dbReference>
<dbReference type="GO" id="GO:0016491">
    <property type="term" value="F:oxidoreductase activity"/>
    <property type="evidence" value="ECO:0007669"/>
    <property type="project" value="UniProtKB-KW"/>
</dbReference>
<dbReference type="AlphaFoldDB" id="A0A8T2RJX6"/>
<dbReference type="InterPro" id="IPR050910">
    <property type="entry name" value="JMJD6_ArgDemeth/LysHydrox"/>
</dbReference>
<dbReference type="FunFam" id="2.60.120.650:FF:000045">
    <property type="entry name" value="F-box protein At1g78280"/>
    <property type="match status" value="1"/>
</dbReference>
<dbReference type="EMBL" id="CM035432">
    <property type="protein sequence ID" value="KAH7295898.1"/>
    <property type="molecule type" value="Genomic_DNA"/>
</dbReference>
<evidence type="ECO:0000256" key="6">
    <source>
        <dbReference type="ARBA" id="ARBA00023242"/>
    </source>
</evidence>
<dbReference type="Pfam" id="PF13621">
    <property type="entry name" value="Cupin_8"/>
    <property type="match status" value="1"/>
</dbReference>
<keyword evidence="6" id="KW-0539">Nucleus</keyword>
<dbReference type="SUPFAM" id="SSF81383">
    <property type="entry name" value="F-box domain"/>
    <property type="match status" value="1"/>
</dbReference>
<dbReference type="Proteomes" id="UP000825935">
    <property type="component" value="Chromosome 27"/>
</dbReference>
<dbReference type="GO" id="GO:0005634">
    <property type="term" value="C:nucleus"/>
    <property type="evidence" value="ECO:0007669"/>
    <property type="project" value="UniProtKB-SubCell"/>
</dbReference>
<feature type="domain" description="JmjC" evidence="7">
    <location>
        <begin position="216"/>
        <end position="379"/>
    </location>
</feature>
<keyword evidence="9" id="KW-1185">Reference proteome</keyword>
<dbReference type="InterPro" id="IPR001810">
    <property type="entry name" value="F-box_dom"/>
</dbReference>
<evidence type="ECO:0000256" key="5">
    <source>
        <dbReference type="ARBA" id="ARBA00023004"/>
    </source>
</evidence>
<protein>
    <recommendedName>
        <fullName evidence="7">JmjC domain-containing protein</fullName>
    </recommendedName>
</protein>
<evidence type="ECO:0000313" key="8">
    <source>
        <dbReference type="EMBL" id="KAH7295898.1"/>
    </source>
</evidence>
<evidence type="ECO:0000256" key="1">
    <source>
        <dbReference type="ARBA" id="ARBA00004123"/>
    </source>
</evidence>
<dbReference type="SUPFAM" id="SSF51197">
    <property type="entry name" value="Clavaminate synthase-like"/>
    <property type="match status" value="1"/>
</dbReference>
<dbReference type="InterPro" id="IPR003347">
    <property type="entry name" value="JmjC_dom"/>
</dbReference>
<comment type="caution">
    <text evidence="8">The sequence shown here is derived from an EMBL/GenBank/DDBJ whole genome shotgun (WGS) entry which is preliminary data.</text>
</comment>
<dbReference type="InterPro" id="IPR036047">
    <property type="entry name" value="F-box-like_dom_sf"/>
</dbReference>
<dbReference type="OMA" id="AIFSIWK"/>
<evidence type="ECO:0000256" key="3">
    <source>
        <dbReference type="ARBA" id="ARBA00022723"/>
    </source>
</evidence>
<reference evidence="8 9" key="1">
    <citation type="submission" date="2021-08" db="EMBL/GenBank/DDBJ databases">
        <title>WGS assembly of Ceratopteris richardii.</title>
        <authorList>
            <person name="Marchant D.B."/>
            <person name="Chen G."/>
            <person name="Jenkins J."/>
            <person name="Shu S."/>
            <person name="Leebens-Mack J."/>
            <person name="Grimwood J."/>
            <person name="Schmutz J."/>
            <person name="Soltis P."/>
            <person name="Soltis D."/>
            <person name="Chen Z.-H."/>
        </authorList>
    </citation>
    <scope>NUCLEOTIDE SEQUENCE [LARGE SCALE GENOMIC DNA]</scope>
    <source>
        <strain evidence="8">Whitten #5841</strain>
        <tissue evidence="8">Leaf</tissue>
    </source>
</reference>
<accession>A0A8T2RJX6</accession>
<dbReference type="PROSITE" id="PS51184">
    <property type="entry name" value="JMJC"/>
    <property type="match status" value="1"/>
</dbReference>
<dbReference type="InterPro" id="IPR041667">
    <property type="entry name" value="Cupin_8"/>
</dbReference>
<dbReference type="GO" id="GO:0046872">
    <property type="term" value="F:metal ion binding"/>
    <property type="evidence" value="ECO:0007669"/>
    <property type="project" value="UniProtKB-KW"/>
</dbReference>
<evidence type="ECO:0000256" key="2">
    <source>
        <dbReference type="ARBA" id="ARBA00006801"/>
    </source>
</evidence>
<comment type="similarity">
    <text evidence="2">Belongs to the JARID1 histone demethylase family.</text>
</comment>
<gene>
    <name evidence="8" type="ORF">KP509_27G069900</name>
</gene>
<comment type="subcellular location">
    <subcellularLocation>
        <location evidence="1">Nucleus</location>
    </subcellularLocation>
</comment>
<dbReference type="SMART" id="SM00558">
    <property type="entry name" value="JmjC"/>
    <property type="match status" value="1"/>
</dbReference>
<keyword evidence="4" id="KW-0560">Oxidoreductase</keyword>
<name>A0A8T2RJX6_CERRI</name>
<keyword evidence="5" id="KW-0408">Iron</keyword>
<organism evidence="8 9">
    <name type="scientific">Ceratopteris richardii</name>
    <name type="common">Triangle waterfern</name>
    <dbReference type="NCBI Taxonomy" id="49495"/>
    <lineage>
        <taxon>Eukaryota</taxon>
        <taxon>Viridiplantae</taxon>
        <taxon>Streptophyta</taxon>
        <taxon>Embryophyta</taxon>
        <taxon>Tracheophyta</taxon>
        <taxon>Polypodiopsida</taxon>
        <taxon>Polypodiidae</taxon>
        <taxon>Polypodiales</taxon>
        <taxon>Pteridineae</taxon>
        <taxon>Pteridaceae</taxon>
        <taxon>Parkerioideae</taxon>
        <taxon>Ceratopteris</taxon>
    </lineage>
</organism>
<sequence length="980" mass="112311">MALDQREDNRASGLGLFCVLSDELICEILELLSAEDIGKLACVSRVFNIFCNEEPLWMKLCMQNLDGLLKYVGSWKGTVLERLGKKNIPKLTNVKLQFSGFSSMYLYRRWYRCNIDLSNFVVNVHMLDRRHDLSMKEFSATYCTKQPLLLSGLADNWPAMHKWSIDYLIKHYGECIFKVAQENGKKVLMNFEDYAFYMSQQHDEEPLYIFDPKFGEVAPGLAEDYEVPWLFREDLFDFMDKTERPPFRWLVIGPPRSGASWHVDPALTSAWNTLIKGRKRWALYPPGRVPPSVIVHADEDDGEVDVDSPTSLQWWLDVYPALRNEDKPLECIQYPGETIYVPSGWWHCVLNLDNSLAVTQNFVNTSNFQLVSLDLCPGYQHKAVARAGRLALQEHISAVSTDAISNAAVMVAKLNFQESESSFDVDFLARLVDHNKIYLVSNSVRSNFHLSQLLRKWLHNLWCFKRDLKDQIWKVSCSFRAKVNAPPPPLSPLPTHTCTPPEKNRGGGGEKKVVDIFVIFVDKKIACIAFNAKGLLQSVISICDAHNLPRPTEQEQLPLGNGSNPVFIVGSHVIKLYLDEAIEDKAIDAVASELQFYSIVKKSGSPLEQTIPRLVASGVVYNKEPYRVVTWDGRGEPNCKIRGKIVSESEDYLRARWNQAVLNSSYLDCHEDDVSAKGNAQCPYIITMKCEGQDFAHMREKLQKDHILYMAQVLGEHLYNLHDLPLPQMSQLDGKEGKHIGSQQNIDMVNNHDVRNHKVPEEWILFYQKLCGQHEHAIDRLEQWGCVPLHLIKQVEGYLTKDPISLVAVNKFHGKLLDLATPVWLHMDINDENLQIVLAQSDESVQQTCSQLDTVHGESSHDLKSCYILDFGDVCLGDPVYDLVSVYLDVFRGNSDIMKHFLKSYYRTFSLKYPEQLRHSKYILKLSYRAMCYTILHEENALGAVFSIWKELKTARTWQEVEQRVWGFLAGYEDLWNQMH</sequence>
<dbReference type="GO" id="GO:0005737">
    <property type="term" value="C:cytoplasm"/>
    <property type="evidence" value="ECO:0007669"/>
    <property type="project" value="TreeGrafter"/>
</dbReference>
<dbReference type="PANTHER" id="PTHR12480">
    <property type="entry name" value="ARGININE DEMETHYLASE AND LYSYL-HYDROXYLASE JMJD"/>
    <property type="match status" value="1"/>
</dbReference>
<evidence type="ECO:0000256" key="4">
    <source>
        <dbReference type="ARBA" id="ARBA00023002"/>
    </source>
</evidence>
<dbReference type="SUPFAM" id="SSF56112">
    <property type="entry name" value="Protein kinase-like (PK-like)"/>
    <property type="match status" value="1"/>
</dbReference>
<proteinExistence type="inferred from homology"/>
<evidence type="ECO:0000313" key="9">
    <source>
        <dbReference type="Proteomes" id="UP000825935"/>
    </source>
</evidence>
<dbReference type="Gene3D" id="2.60.120.650">
    <property type="entry name" value="Cupin"/>
    <property type="match status" value="1"/>
</dbReference>
<dbReference type="Gene3D" id="1.20.1280.50">
    <property type="match status" value="1"/>
</dbReference>
<dbReference type="Pfam" id="PF12937">
    <property type="entry name" value="F-box-like"/>
    <property type="match status" value="1"/>
</dbReference>
<keyword evidence="3" id="KW-0479">Metal-binding</keyword>
<dbReference type="InterPro" id="IPR011009">
    <property type="entry name" value="Kinase-like_dom_sf"/>
</dbReference>
<dbReference type="OrthoDB" id="424465at2759"/>
<evidence type="ECO:0000259" key="7">
    <source>
        <dbReference type="PROSITE" id="PS51184"/>
    </source>
</evidence>
<dbReference type="PANTHER" id="PTHR12480:SF35">
    <property type="entry name" value="TRANSCRIPTION FACTOR JUMONJI, JMJC DOMAIN-CONTAINING PROTEIN"/>
    <property type="match status" value="1"/>
</dbReference>